<evidence type="ECO:0000256" key="10">
    <source>
        <dbReference type="SAM" id="MobiDB-lite"/>
    </source>
</evidence>
<feature type="binding site" evidence="9">
    <location>
        <position position="42"/>
    </location>
    <ligand>
        <name>ATP</name>
        <dbReference type="ChEBI" id="CHEBI:30616"/>
    </ligand>
</feature>
<dbReference type="InterPro" id="IPR011009">
    <property type="entry name" value="Kinase-like_dom_sf"/>
</dbReference>
<dbReference type="InterPro" id="IPR000719">
    <property type="entry name" value="Prot_kinase_dom"/>
</dbReference>
<evidence type="ECO:0000256" key="6">
    <source>
        <dbReference type="ARBA" id="ARBA00022840"/>
    </source>
</evidence>
<feature type="region of interest" description="Disordered" evidence="10">
    <location>
        <begin position="511"/>
        <end position="578"/>
    </location>
</feature>
<dbReference type="InterPro" id="IPR017441">
    <property type="entry name" value="Protein_kinase_ATP_BS"/>
</dbReference>
<keyword evidence="3" id="KW-0808">Transferase</keyword>
<evidence type="ECO:0000256" key="7">
    <source>
        <dbReference type="ARBA" id="ARBA00047899"/>
    </source>
</evidence>
<comment type="caution">
    <text evidence="12">The sequence shown here is derived from an EMBL/GenBank/DDBJ whole genome shotgun (WGS) entry which is preliminary data.</text>
</comment>
<dbReference type="PANTHER" id="PTHR44899">
    <property type="entry name" value="CAMK FAMILY PROTEIN KINASE"/>
    <property type="match status" value="1"/>
</dbReference>
<evidence type="ECO:0000256" key="2">
    <source>
        <dbReference type="ARBA" id="ARBA00022527"/>
    </source>
</evidence>
<dbReference type="InterPro" id="IPR051131">
    <property type="entry name" value="NEK_Ser/Thr_kinase_NIMA"/>
</dbReference>
<evidence type="ECO:0000313" key="13">
    <source>
        <dbReference type="Proteomes" id="UP001050691"/>
    </source>
</evidence>
<evidence type="ECO:0000256" key="5">
    <source>
        <dbReference type="ARBA" id="ARBA00022777"/>
    </source>
</evidence>
<dbReference type="Proteomes" id="UP001050691">
    <property type="component" value="Unassembled WGS sequence"/>
</dbReference>
<dbReference type="EC" id="2.7.11.1" evidence="1"/>
<dbReference type="GO" id="GO:0004674">
    <property type="term" value="F:protein serine/threonine kinase activity"/>
    <property type="evidence" value="ECO:0007669"/>
    <property type="project" value="UniProtKB-KW"/>
</dbReference>
<name>A0AAV5AHW2_9AGAM</name>
<dbReference type="SUPFAM" id="SSF56112">
    <property type="entry name" value="Protein kinase-like (PK-like)"/>
    <property type="match status" value="1"/>
</dbReference>
<dbReference type="Pfam" id="PF00069">
    <property type="entry name" value="Pkinase"/>
    <property type="match status" value="1"/>
</dbReference>
<gene>
    <name evidence="12" type="ORF">Clacol_007348</name>
</gene>
<keyword evidence="4 9" id="KW-0547">Nucleotide-binding</keyword>
<comment type="catalytic activity">
    <reaction evidence="7">
        <text>L-threonyl-[protein] + ATP = O-phospho-L-threonyl-[protein] + ADP + H(+)</text>
        <dbReference type="Rhea" id="RHEA:46608"/>
        <dbReference type="Rhea" id="RHEA-COMP:11060"/>
        <dbReference type="Rhea" id="RHEA-COMP:11605"/>
        <dbReference type="ChEBI" id="CHEBI:15378"/>
        <dbReference type="ChEBI" id="CHEBI:30013"/>
        <dbReference type="ChEBI" id="CHEBI:30616"/>
        <dbReference type="ChEBI" id="CHEBI:61977"/>
        <dbReference type="ChEBI" id="CHEBI:456216"/>
        <dbReference type="EC" id="2.7.11.1"/>
    </reaction>
</comment>
<dbReference type="AlphaFoldDB" id="A0AAV5AHW2"/>
<keyword evidence="5" id="KW-0418">Kinase</keyword>
<sequence>MTSNPLDQYEALEVIGNGSFGIIRKVRRRDDGMNRRKVFARKELNFERMTERDRKQIVAEVNILKDLCHENIVRYHDRYVDRENGILYIVMEYCGGGDLGSIIKSCARNGRPLPEDTIWSYFLQILLALQHCHSTSDLVSGSNTRQQILHRDLKPENVFLGENQIIKLGDFGLSKALGTASFANTYVGTPYYMSPELMQEKSYDTKSDIWSLGCLIYELCSLKPPFHEAKTHSELSIFVRNGRIPPLPKGYSQALHQIIKSMLNVNPAMRPSAQQLLQHERIDLIHKVRETEKMLVLAKSHKQSLNLKEKELIRRETELKAKEASVEEQLSQVLARKEAEVEVEIARRVTLREAELREAVLRKEQEVRYRMEKREAELLQAIVKREKELQELWEQYEAKLRREIHEREEQIVLAEEYLKQEWQQLQVSQQLSQKSGQETSLNQVSETPVRSLLKGQDFIPTPGSAMRGVVLTDTGEVLVTPAAHQVELKRLVLDSPQVKLNFSCIFDKDADSDDESIDSENPLSSPSRRNKSAFLERKMGSNNVLNWPESEEEQDKENLAPQSSHIPPATRLRKPSIRASTCPVIPAISQALDNSGAKASTIDNINSGPAMKNKEGISVGYSRRSSTVPDLRTKAVTNAMNSARRTSKATMSENSSRPLLERAKQASEGARKALFRS</sequence>
<evidence type="ECO:0000313" key="12">
    <source>
        <dbReference type="EMBL" id="GJJ13098.1"/>
    </source>
</evidence>
<proteinExistence type="predicted"/>
<accession>A0AAV5AHW2</accession>
<comment type="catalytic activity">
    <reaction evidence="8">
        <text>L-seryl-[protein] + ATP = O-phospho-L-seryl-[protein] + ADP + H(+)</text>
        <dbReference type="Rhea" id="RHEA:17989"/>
        <dbReference type="Rhea" id="RHEA-COMP:9863"/>
        <dbReference type="Rhea" id="RHEA-COMP:11604"/>
        <dbReference type="ChEBI" id="CHEBI:15378"/>
        <dbReference type="ChEBI" id="CHEBI:29999"/>
        <dbReference type="ChEBI" id="CHEBI:30616"/>
        <dbReference type="ChEBI" id="CHEBI:83421"/>
        <dbReference type="ChEBI" id="CHEBI:456216"/>
        <dbReference type="EC" id="2.7.11.1"/>
    </reaction>
</comment>
<dbReference type="PROSITE" id="PS50011">
    <property type="entry name" value="PROTEIN_KINASE_DOM"/>
    <property type="match status" value="1"/>
</dbReference>
<evidence type="ECO:0000256" key="9">
    <source>
        <dbReference type="PROSITE-ProRule" id="PRU10141"/>
    </source>
</evidence>
<protein>
    <recommendedName>
        <fullName evidence="1">non-specific serine/threonine protein kinase</fullName>
        <ecNumber evidence="1">2.7.11.1</ecNumber>
    </recommendedName>
</protein>
<dbReference type="InterPro" id="IPR008271">
    <property type="entry name" value="Ser/Thr_kinase_AS"/>
</dbReference>
<evidence type="ECO:0000256" key="3">
    <source>
        <dbReference type="ARBA" id="ARBA00022679"/>
    </source>
</evidence>
<dbReference type="Gene3D" id="3.30.200.20">
    <property type="entry name" value="Phosphorylase Kinase, domain 1"/>
    <property type="match status" value="2"/>
</dbReference>
<dbReference type="EMBL" id="BPWL01000008">
    <property type="protein sequence ID" value="GJJ13098.1"/>
    <property type="molecule type" value="Genomic_DNA"/>
</dbReference>
<reference evidence="12" key="1">
    <citation type="submission" date="2021-10" db="EMBL/GenBank/DDBJ databases">
        <title>De novo Genome Assembly of Clathrus columnatus (Basidiomycota, Fungi) Using Illumina and Nanopore Sequence Data.</title>
        <authorList>
            <person name="Ogiso-Tanaka E."/>
            <person name="Itagaki H."/>
            <person name="Hosoya T."/>
            <person name="Hosaka K."/>
        </authorList>
    </citation>
    <scope>NUCLEOTIDE SEQUENCE</scope>
    <source>
        <strain evidence="12">MO-923</strain>
    </source>
</reference>
<dbReference type="PROSITE" id="PS00108">
    <property type="entry name" value="PROTEIN_KINASE_ST"/>
    <property type="match status" value="1"/>
</dbReference>
<feature type="compositionally biased region" description="Basic and acidic residues" evidence="10">
    <location>
        <begin position="659"/>
        <end position="671"/>
    </location>
</feature>
<keyword evidence="6 9" id="KW-0067">ATP-binding</keyword>
<evidence type="ECO:0000256" key="8">
    <source>
        <dbReference type="ARBA" id="ARBA00048679"/>
    </source>
</evidence>
<dbReference type="Gene3D" id="1.10.510.10">
    <property type="entry name" value="Transferase(Phosphotransferase) domain 1"/>
    <property type="match status" value="1"/>
</dbReference>
<evidence type="ECO:0000259" key="11">
    <source>
        <dbReference type="PROSITE" id="PS50011"/>
    </source>
</evidence>
<organism evidence="12 13">
    <name type="scientific">Clathrus columnatus</name>
    <dbReference type="NCBI Taxonomy" id="1419009"/>
    <lineage>
        <taxon>Eukaryota</taxon>
        <taxon>Fungi</taxon>
        <taxon>Dikarya</taxon>
        <taxon>Basidiomycota</taxon>
        <taxon>Agaricomycotina</taxon>
        <taxon>Agaricomycetes</taxon>
        <taxon>Phallomycetidae</taxon>
        <taxon>Phallales</taxon>
        <taxon>Clathraceae</taxon>
        <taxon>Clathrus</taxon>
    </lineage>
</organism>
<dbReference type="GO" id="GO:0005524">
    <property type="term" value="F:ATP binding"/>
    <property type="evidence" value="ECO:0007669"/>
    <property type="project" value="UniProtKB-UniRule"/>
</dbReference>
<dbReference type="PANTHER" id="PTHR44899:SF10">
    <property type="entry name" value="NIMA-RELATED KINASE 2"/>
    <property type="match status" value="1"/>
</dbReference>
<dbReference type="SMART" id="SM00220">
    <property type="entry name" value="S_TKc"/>
    <property type="match status" value="1"/>
</dbReference>
<keyword evidence="2" id="KW-0723">Serine/threonine-protein kinase</keyword>
<keyword evidence="13" id="KW-1185">Reference proteome</keyword>
<feature type="compositionally biased region" description="Polar residues" evidence="10">
    <location>
        <begin position="639"/>
        <end position="657"/>
    </location>
</feature>
<evidence type="ECO:0000256" key="4">
    <source>
        <dbReference type="ARBA" id="ARBA00022741"/>
    </source>
</evidence>
<feature type="domain" description="Protein kinase" evidence="11">
    <location>
        <begin position="9"/>
        <end position="282"/>
    </location>
</feature>
<dbReference type="PROSITE" id="PS00107">
    <property type="entry name" value="PROTEIN_KINASE_ATP"/>
    <property type="match status" value="1"/>
</dbReference>
<evidence type="ECO:0000256" key="1">
    <source>
        <dbReference type="ARBA" id="ARBA00012513"/>
    </source>
</evidence>
<dbReference type="CDD" id="cd08217">
    <property type="entry name" value="STKc_Nek2"/>
    <property type="match status" value="1"/>
</dbReference>
<feature type="region of interest" description="Disordered" evidence="10">
    <location>
        <begin position="639"/>
        <end position="677"/>
    </location>
</feature>